<accession>A0A9W8L3C4</accession>
<reference evidence="1" key="1">
    <citation type="submission" date="2022-07" db="EMBL/GenBank/DDBJ databases">
        <title>Phylogenomic reconstructions and comparative analyses of Kickxellomycotina fungi.</title>
        <authorList>
            <person name="Reynolds N.K."/>
            <person name="Stajich J.E."/>
            <person name="Barry K."/>
            <person name="Grigoriev I.V."/>
            <person name="Crous P."/>
            <person name="Smith M.E."/>
        </authorList>
    </citation>
    <scope>NUCLEOTIDE SEQUENCE</scope>
    <source>
        <strain evidence="1">CBS 109367</strain>
    </source>
</reference>
<evidence type="ECO:0000313" key="1">
    <source>
        <dbReference type="EMBL" id="KAJ2685138.1"/>
    </source>
</evidence>
<dbReference type="EMBL" id="JANBTX010000168">
    <property type="protein sequence ID" value="KAJ2685138.1"/>
    <property type="molecule type" value="Genomic_DNA"/>
</dbReference>
<proteinExistence type="predicted"/>
<dbReference type="OrthoDB" id="5540870at2759"/>
<protein>
    <submittedName>
        <fullName evidence="1">Uncharacterized protein</fullName>
    </submittedName>
</protein>
<keyword evidence="2" id="KW-1185">Reference proteome</keyword>
<dbReference type="AlphaFoldDB" id="A0A9W8L3C4"/>
<name>A0A9W8L3C4_9FUNG</name>
<gene>
    <name evidence="1" type="ORF">IWW39_004479</name>
</gene>
<dbReference type="Proteomes" id="UP001151516">
    <property type="component" value="Unassembled WGS sequence"/>
</dbReference>
<comment type="caution">
    <text evidence="1">The sequence shown here is derived from an EMBL/GenBank/DDBJ whole genome shotgun (WGS) entry which is preliminary data.</text>
</comment>
<evidence type="ECO:0000313" key="2">
    <source>
        <dbReference type="Proteomes" id="UP001151516"/>
    </source>
</evidence>
<organism evidence="1 2">
    <name type="scientific">Coemansia spiralis</name>
    <dbReference type="NCBI Taxonomy" id="417178"/>
    <lineage>
        <taxon>Eukaryota</taxon>
        <taxon>Fungi</taxon>
        <taxon>Fungi incertae sedis</taxon>
        <taxon>Zoopagomycota</taxon>
        <taxon>Kickxellomycotina</taxon>
        <taxon>Kickxellomycetes</taxon>
        <taxon>Kickxellales</taxon>
        <taxon>Kickxellaceae</taxon>
        <taxon>Coemansia</taxon>
    </lineage>
</organism>
<sequence length="470" mass="50795">MVGLVLHPFARALPCDVVNLIVRAFYTYHVALTVRGYSTDPRFGLRLRRLVPLASVDSQWRHAVLPLLYRTLVCEEYAGGRRSNLGLFAAKGRRRWVRHLLVLGGGNAGELLSVGWPGLEQMSVVGGFAGVEFMRESVDLQALSRVNAPCVSMRLMNSHCAITHLWVGGDALPLVRRIARDLVSLRVGDIADGVELLAVLGDAHFQALEALTLEFRDASPGSHVVGDVRPLAAPGCFPALRALVVRHCPFDVRVCLAAIGGASAGCGRLGRLEVYGSRADVLALAESRAVLPSARSVVVACVGVARAPVDRAERFVAAALSNRSLFSVGSLSLTVIGSRPVAFVEGVACVGLRALELRVPLRLDVAERLLEQMPRLQRLCLPYVATEATMLPARKGGVLSQSLQLLSMGFWDCRQDLRALSLAVVAFVGRLPELRTLVHDSHVAAAVRRMIGGNDQLRNLVITDHTKLSF</sequence>